<dbReference type="OrthoDB" id="9790406at2"/>
<evidence type="ECO:0000313" key="3">
    <source>
        <dbReference type="Proteomes" id="UP000427906"/>
    </source>
</evidence>
<dbReference type="PANTHER" id="PTHR22617">
    <property type="entry name" value="CHEMOTAXIS SENSOR HISTIDINE KINASE-RELATED"/>
    <property type="match status" value="1"/>
</dbReference>
<dbReference type="InterPro" id="IPR002545">
    <property type="entry name" value="CheW-lke_dom"/>
</dbReference>
<evidence type="ECO:0000259" key="1">
    <source>
        <dbReference type="PROSITE" id="PS50851"/>
    </source>
</evidence>
<dbReference type="Gene3D" id="2.30.30.40">
    <property type="entry name" value="SH3 Domains"/>
    <property type="match status" value="1"/>
</dbReference>
<dbReference type="Gene3D" id="2.40.50.180">
    <property type="entry name" value="CheA-289, Domain 4"/>
    <property type="match status" value="1"/>
</dbReference>
<dbReference type="PROSITE" id="PS50851">
    <property type="entry name" value="CHEW"/>
    <property type="match status" value="1"/>
</dbReference>
<name>A0A5K7Z7J8_9BACT</name>
<dbReference type="GO" id="GO:0007165">
    <property type="term" value="P:signal transduction"/>
    <property type="evidence" value="ECO:0007669"/>
    <property type="project" value="InterPro"/>
</dbReference>
<dbReference type="KEGG" id="dalk:DSCA_64170"/>
<gene>
    <name evidence="2" type="primary">cheW-2_2</name>
    <name evidence="2" type="ORF">DSCA_64170</name>
</gene>
<dbReference type="InterPro" id="IPR039315">
    <property type="entry name" value="CheW"/>
</dbReference>
<dbReference type="SUPFAM" id="SSF50341">
    <property type="entry name" value="CheW-like"/>
    <property type="match status" value="1"/>
</dbReference>
<dbReference type="Pfam" id="PF01584">
    <property type="entry name" value="CheW"/>
    <property type="match status" value="1"/>
</dbReference>
<dbReference type="PANTHER" id="PTHR22617:SF23">
    <property type="entry name" value="CHEMOTAXIS PROTEIN CHEW"/>
    <property type="match status" value="1"/>
</dbReference>
<dbReference type="EMBL" id="AP021874">
    <property type="protein sequence ID" value="BBO72487.1"/>
    <property type="molecule type" value="Genomic_DNA"/>
</dbReference>
<reference evidence="2 3" key="1">
    <citation type="submission" date="2019-11" db="EMBL/GenBank/DDBJ databases">
        <title>Comparative genomics of hydrocarbon-degrading Desulfosarcina strains.</title>
        <authorList>
            <person name="Watanabe M."/>
            <person name="Kojima H."/>
            <person name="Fukui M."/>
        </authorList>
    </citation>
    <scope>NUCLEOTIDE SEQUENCE [LARGE SCALE GENOMIC DNA]</scope>
    <source>
        <strain evidence="2 3">PL12</strain>
    </source>
</reference>
<organism evidence="2 3">
    <name type="scientific">Desulfosarcina alkanivorans</name>
    <dbReference type="NCBI Taxonomy" id="571177"/>
    <lineage>
        <taxon>Bacteria</taxon>
        <taxon>Pseudomonadati</taxon>
        <taxon>Thermodesulfobacteriota</taxon>
        <taxon>Desulfobacteria</taxon>
        <taxon>Desulfobacterales</taxon>
        <taxon>Desulfosarcinaceae</taxon>
        <taxon>Desulfosarcina</taxon>
    </lineage>
</organism>
<feature type="domain" description="CheW-like" evidence="1">
    <location>
        <begin position="18"/>
        <end position="160"/>
    </location>
</feature>
<sequence>MNDRFAQTDGESTELTTTKQLVGFVIGEELFGVDILTVQEIIRDATMTAIPDAPDFLEGVINLRGSIIPVIDLRKRLKLVQPAHLNPDTWIIILTVEGRVTGFVVDRVTKVLNVPAGSIKPPPDIVVAGLRSQYIQGVCKMDQRLLILLDFSRILMVDEIKKLKSMKRPKAPVRI</sequence>
<dbReference type="CDD" id="cd00732">
    <property type="entry name" value="CheW"/>
    <property type="match status" value="1"/>
</dbReference>
<dbReference type="GO" id="GO:0006935">
    <property type="term" value="P:chemotaxis"/>
    <property type="evidence" value="ECO:0007669"/>
    <property type="project" value="InterPro"/>
</dbReference>
<keyword evidence="3" id="KW-1185">Reference proteome</keyword>
<evidence type="ECO:0000313" key="2">
    <source>
        <dbReference type="EMBL" id="BBO72487.1"/>
    </source>
</evidence>
<proteinExistence type="predicted"/>
<dbReference type="InterPro" id="IPR036061">
    <property type="entry name" value="CheW-like_dom_sf"/>
</dbReference>
<accession>A0A5K7Z7J8</accession>
<dbReference type="GO" id="GO:0005829">
    <property type="term" value="C:cytosol"/>
    <property type="evidence" value="ECO:0007669"/>
    <property type="project" value="TreeGrafter"/>
</dbReference>
<dbReference type="Proteomes" id="UP000427906">
    <property type="component" value="Chromosome"/>
</dbReference>
<protein>
    <submittedName>
        <fullName evidence="2">Chemotaxis protein CheW</fullName>
    </submittedName>
</protein>
<dbReference type="SMART" id="SM00260">
    <property type="entry name" value="CheW"/>
    <property type="match status" value="1"/>
</dbReference>
<dbReference type="RefSeq" id="WP_155320176.1">
    <property type="nucleotide sequence ID" value="NZ_AP021874.1"/>
</dbReference>
<dbReference type="AlphaFoldDB" id="A0A5K7Z7J8"/>